<reference evidence="1" key="2">
    <citation type="journal article" date="2015" name="Genome Announc.">
        <title>Draft Genome Sequence of Filamentous Marine Cyanobacterium Lyngbya confervoides Strain BDU141951.</title>
        <authorList>
            <person name="Chandrababunaidu M.M."/>
            <person name="Sen D."/>
            <person name="Tripathy S."/>
        </authorList>
    </citation>
    <scope>NUCLEOTIDE SEQUENCE</scope>
    <source>
        <strain evidence="1">BDU141951</strain>
    </source>
</reference>
<organism evidence="1">
    <name type="scientific">Lyngbya confervoides BDU141951</name>
    <dbReference type="NCBI Taxonomy" id="1574623"/>
    <lineage>
        <taxon>Bacteria</taxon>
        <taxon>Bacillati</taxon>
        <taxon>Cyanobacteriota</taxon>
        <taxon>Cyanophyceae</taxon>
        <taxon>Oscillatoriophycideae</taxon>
        <taxon>Oscillatoriales</taxon>
        <taxon>Microcoleaceae</taxon>
        <taxon>Lyngbya</taxon>
    </lineage>
</organism>
<dbReference type="EMBL" id="JTHE02000003">
    <property type="protein sequence ID" value="NEV69745.1"/>
    <property type="molecule type" value="Genomic_DNA"/>
</dbReference>
<protein>
    <submittedName>
        <fullName evidence="1">Uncharacterized protein</fullName>
    </submittedName>
</protein>
<comment type="caution">
    <text evidence="1">The sequence shown here is derived from an EMBL/GenBank/DDBJ whole genome shotgun (WGS) entry which is preliminary data.</text>
</comment>
<sequence length="127" mass="13955">MFIKRCFQREPIISTVVTAGTVNILLGMAEGQALLAFLGVLVVSGTLAGRGWHKYRYPLDLPDQSVIFSHASEPLALTESSSVVLTQSGESDTAIVPPTESTHAYWQTTDVQQSALEQDPMQRTERY</sequence>
<reference evidence="1" key="1">
    <citation type="submission" date="2014-11" db="EMBL/GenBank/DDBJ databases">
        <authorList>
            <person name="Malar M.C."/>
            <person name="Sen D."/>
            <person name="Tripathy S."/>
        </authorList>
    </citation>
    <scope>NUCLEOTIDE SEQUENCE</scope>
    <source>
        <strain evidence="1">BDU141951</strain>
    </source>
</reference>
<name>A0A0C1UTS5_9CYAN</name>
<accession>A0A0C1UTS5</accession>
<dbReference type="AlphaFoldDB" id="A0A0C1UTS5"/>
<reference evidence="1" key="3">
    <citation type="submission" date="2020-02" db="EMBL/GenBank/DDBJ databases">
        <authorList>
            <person name="Sarangi A.N."/>
            <person name="Ghosh S."/>
            <person name="Mukherjee M."/>
            <person name="Tripathy S."/>
        </authorList>
    </citation>
    <scope>NUCLEOTIDE SEQUENCE</scope>
    <source>
        <strain evidence="1">BDU141951</strain>
    </source>
</reference>
<gene>
    <name evidence="1" type="ORF">QQ91_021855</name>
</gene>
<proteinExistence type="predicted"/>
<evidence type="ECO:0000313" key="1">
    <source>
        <dbReference type="EMBL" id="NEV69745.1"/>
    </source>
</evidence>